<dbReference type="GO" id="GO:0003777">
    <property type="term" value="F:microtubule motor activity"/>
    <property type="evidence" value="ECO:0007669"/>
    <property type="project" value="InterPro"/>
</dbReference>
<keyword evidence="3 9" id="KW-0493">Microtubule</keyword>
<keyword evidence="5 8" id="KW-0067">ATP-binding</keyword>
<dbReference type="GO" id="GO:0005874">
    <property type="term" value="C:microtubule"/>
    <property type="evidence" value="ECO:0007669"/>
    <property type="project" value="UniProtKB-KW"/>
</dbReference>
<dbReference type="InterPro" id="IPR027417">
    <property type="entry name" value="P-loop_NTPase"/>
</dbReference>
<name>A0AAW1UJR6_9CUCU</name>
<evidence type="ECO:0000256" key="9">
    <source>
        <dbReference type="RuleBase" id="RU000394"/>
    </source>
</evidence>
<feature type="region of interest" description="Disordered" evidence="11">
    <location>
        <begin position="1"/>
        <end position="25"/>
    </location>
</feature>
<dbReference type="SUPFAM" id="SSF52540">
    <property type="entry name" value="P-loop containing nucleoside triphosphate hydrolases"/>
    <property type="match status" value="1"/>
</dbReference>
<comment type="caution">
    <text evidence="13">The sequence shown here is derived from an EMBL/GenBank/DDBJ whole genome shotgun (WGS) entry which is preliminary data.</text>
</comment>
<keyword evidence="10" id="KW-0175">Coiled coil</keyword>
<dbReference type="PROSITE" id="PS50067">
    <property type="entry name" value="KINESIN_MOTOR_2"/>
    <property type="match status" value="1"/>
</dbReference>
<evidence type="ECO:0000256" key="4">
    <source>
        <dbReference type="ARBA" id="ARBA00022741"/>
    </source>
</evidence>
<reference evidence="13 14" key="1">
    <citation type="submission" date="2023-03" db="EMBL/GenBank/DDBJ databases">
        <title>Genome insight into feeding habits of ladybird beetles.</title>
        <authorList>
            <person name="Li H.-S."/>
            <person name="Huang Y.-H."/>
            <person name="Pang H."/>
        </authorList>
    </citation>
    <scope>NUCLEOTIDE SEQUENCE [LARGE SCALE GENOMIC DNA]</scope>
    <source>
        <strain evidence="13">SYSU_2023b</strain>
        <tissue evidence="13">Whole body</tissue>
    </source>
</reference>
<evidence type="ECO:0000256" key="3">
    <source>
        <dbReference type="ARBA" id="ARBA00022701"/>
    </source>
</evidence>
<dbReference type="InterPro" id="IPR036961">
    <property type="entry name" value="Kinesin_motor_dom_sf"/>
</dbReference>
<keyword evidence="4 8" id="KW-0547">Nucleotide-binding</keyword>
<evidence type="ECO:0000313" key="14">
    <source>
        <dbReference type="Proteomes" id="UP001431783"/>
    </source>
</evidence>
<dbReference type="PANTHER" id="PTHR47972:SF45">
    <property type="entry name" value="PROTEIN CLARET SEGREGATIONAL"/>
    <property type="match status" value="1"/>
</dbReference>
<evidence type="ECO:0000256" key="6">
    <source>
        <dbReference type="ARBA" id="ARBA00023175"/>
    </source>
</evidence>
<comment type="similarity">
    <text evidence="2">Belongs to the TRAFAC class myosin-kinesin ATPase superfamily. Kinesin family. KIN-14 subfamily.</text>
</comment>
<proteinExistence type="inferred from homology"/>
<dbReference type="Pfam" id="PF00225">
    <property type="entry name" value="Kinesin"/>
    <property type="match status" value="1"/>
</dbReference>
<keyword evidence="7" id="KW-0963">Cytoplasm</keyword>
<comment type="subcellular location">
    <subcellularLocation>
        <location evidence="1">Cytoplasm</location>
        <location evidence="1">Cytoskeleton</location>
    </subcellularLocation>
</comment>
<dbReference type="InterPro" id="IPR019821">
    <property type="entry name" value="Kinesin_motor_CS"/>
</dbReference>
<evidence type="ECO:0000256" key="8">
    <source>
        <dbReference type="PROSITE-ProRule" id="PRU00283"/>
    </source>
</evidence>
<dbReference type="EMBL" id="JARQZJ010000068">
    <property type="protein sequence ID" value="KAK9881340.1"/>
    <property type="molecule type" value="Genomic_DNA"/>
</dbReference>
<evidence type="ECO:0000256" key="2">
    <source>
        <dbReference type="ARBA" id="ARBA00010899"/>
    </source>
</evidence>
<dbReference type="PANTHER" id="PTHR47972">
    <property type="entry name" value="KINESIN-LIKE PROTEIN KLP-3"/>
    <property type="match status" value="1"/>
</dbReference>
<feature type="binding site" evidence="8">
    <location>
        <begin position="376"/>
        <end position="383"/>
    </location>
    <ligand>
        <name>ATP</name>
        <dbReference type="ChEBI" id="CHEBI:30616"/>
    </ligand>
</feature>
<dbReference type="Gene3D" id="3.40.850.10">
    <property type="entry name" value="Kinesin motor domain"/>
    <property type="match status" value="1"/>
</dbReference>
<evidence type="ECO:0000256" key="5">
    <source>
        <dbReference type="ARBA" id="ARBA00022840"/>
    </source>
</evidence>
<evidence type="ECO:0000256" key="11">
    <source>
        <dbReference type="SAM" id="MobiDB-lite"/>
    </source>
</evidence>
<evidence type="ECO:0000256" key="10">
    <source>
        <dbReference type="SAM" id="Coils"/>
    </source>
</evidence>
<dbReference type="InterPro" id="IPR001752">
    <property type="entry name" value="Kinesin_motor_dom"/>
</dbReference>
<dbReference type="Proteomes" id="UP001431783">
    <property type="component" value="Unassembled WGS sequence"/>
</dbReference>
<protein>
    <recommendedName>
        <fullName evidence="9">Kinesin-like protein</fullName>
    </recommendedName>
</protein>
<feature type="coiled-coil region" evidence="10">
    <location>
        <begin position="146"/>
        <end position="278"/>
    </location>
</feature>
<accession>A0AAW1UJR6</accession>
<dbReference type="GO" id="GO:0007018">
    <property type="term" value="P:microtubule-based movement"/>
    <property type="evidence" value="ECO:0007669"/>
    <property type="project" value="InterPro"/>
</dbReference>
<gene>
    <name evidence="13" type="ORF">WA026_015467</name>
</gene>
<keyword evidence="14" id="KW-1185">Reference proteome</keyword>
<evidence type="ECO:0000313" key="13">
    <source>
        <dbReference type="EMBL" id="KAK9881340.1"/>
    </source>
</evidence>
<keyword evidence="6 8" id="KW-0505">Motor protein</keyword>
<evidence type="ECO:0000256" key="1">
    <source>
        <dbReference type="ARBA" id="ARBA00004245"/>
    </source>
</evidence>
<sequence>MSRIPKFGTGKFRTTDEVPDLPTIPKRPQIMRRSKSYTDIRSASKLLTTTAMSSVRKPPLSLVKKATNAVSKTINTNCRSKVLGTNSNNVKSTVVPKIGIKRAAEGSEVEIKNKVVRRRVPEWDYKTRFEILNEKYTTLCSDHKSSKEKVLEYDEIKKRNEELSQNLNHLEVEYASKVEALTQLQKKIQELERRNRDDELKIESLTKSTEELVKSKEELEKNYQSVISDADSIRKEFDILNEKYEDCCQKLKETTLEKENLKKEVFDAEKLRRKLHNSIQDIKGNIRVFCRLRPPITEQESLCMNEFKFMTDKTLEISKSRGSIVPAGNTRGPEKLEFSFDKVFDQCTLQEEVFEELSQLIQSALDGYNVCVFAYGQTGSGKTYTMQGGIDLREYGMIPRSVNLIFDTKEQMEKKGWSYKINASFLEIYNENLKDLLDMKSGKTLEIRFNEGKGTTVSNLTILEISSADELLEIMVKAQENRATAVTNFNEHSSRSHAVTKICIEATYQESKASYIGSVTLVDLAGSESAKFSSDDRLTETKNINKSLSSLGTVLMALHKNDSHVPFRNSKLTYLLQSSLGGNCKCLMIVNISPNEHCYNETVNTLRFASKVKEVKTTVSKNKITNSK</sequence>
<dbReference type="InterPro" id="IPR027640">
    <property type="entry name" value="Kinesin-like_fam"/>
</dbReference>
<dbReference type="PRINTS" id="PR00380">
    <property type="entry name" value="KINESINHEAVY"/>
</dbReference>
<keyword evidence="7" id="KW-0206">Cytoskeleton</keyword>
<dbReference type="GO" id="GO:0008017">
    <property type="term" value="F:microtubule binding"/>
    <property type="evidence" value="ECO:0007669"/>
    <property type="project" value="InterPro"/>
</dbReference>
<dbReference type="SMART" id="SM00129">
    <property type="entry name" value="KISc"/>
    <property type="match status" value="1"/>
</dbReference>
<dbReference type="PROSITE" id="PS00411">
    <property type="entry name" value="KINESIN_MOTOR_1"/>
    <property type="match status" value="1"/>
</dbReference>
<dbReference type="GO" id="GO:0005524">
    <property type="term" value="F:ATP binding"/>
    <property type="evidence" value="ECO:0007669"/>
    <property type="project" value="UniProtKB-UniRule"/>
</dbReference>
<organism evidence="13 14">
    <name type="scientific">Henosepilachna vigintioctopunctata</name>
    <dbReference type="NCBI Taxonomy" id="420089"/>
    <lineage>
        <taxon>Eukaryota</taxon>
        <taxon>Metazoa</taxon>
        <taxon>Ecdysozoa</taxon>
        <taxon>Arthropoda</taxon>
        <taxon>Hexapoda</taxon>
        <taxon>Insecta</taxon>
        <taxon>Pterygota</taxon>
        <taxon>Neoptera</taxon>
        <taxon>Endopterygota</taxon>
        <taxon>Coleoptera</taxon>
        <taxon>Polyphaga</taxon>
        <taxon>Cucujiformia</taxon>
        <taxon>Coccinelloidea</taxon>
        <taxon>Coccinellidae</taxon>
        <taxon>Epilachninae</taxon>
        <taxon>Epilachnini</taxon>
        <taxon>Henosepilachna</taxon>
    </lineage>
</organism>
<evidence type="ECO:0000259" key="12">
    <source>
        <dbReference type="PROSITE" id="PS50067"/>
    </source>
</evidence>
<evidence type="ECO:0000256" key="7">
    <source>
        <dbReference type="ARBA" id="ARBA00023212"/>
    </source>
</evidence>
<feature type="domain" description="Kinesin motor" evidence="12">
    <location>
        <begin position="285"/>
        <end position="615"/>
    </location>
</feature>
<dbReference type="AlphaFoldDB" id="A0AAW1UJR6"/>